<organism evidence="1 2">
    <name type="scientific">Allokutzneria albata</name>
    <name type="common">Kibdelosporangium albatum</name>
    <dbReference type="NCBI Taxonomy" id="211114"/>
    <lineage>
        <taxon>Bacteria</taxon>
        <taxon>Bacillati</taxon>
        <taxon>Actinomycetota</taxon>
        <taxon>Actinomycetes</taxon>
        <taxon>Pseudonocardiales</taxon>
        <taxon>Pseudonocardiaceae</taxon>
        <taxon>Allokutzneria</taxon>
    </lineage>
</organism>
<sequence>MIAVVPPQPSLDPWEPALLPANPSQLTRPAFLMNAPFSWPVPRAQPAARVPRPRRAFAQFFELYHLVAAEALVSVLPTPGPAGLPDLVFTANLGVVLEHRRERDTVVIANQADELRRAEAAVGADFFRAMGYRTHVPAGRFGGEADLKHLRGNVYAGGHGRFSDAGTYDWMERAFDMKVVRLALTDPEFTRLDQAVFPLTKEKTLVCTELFERAELAELERHTEIVQVSVEDCRAGACGSVRLHNLWLNSSHVHDLRAGTEEYHREVAKNRRIEDIASTLAFEVNYVNLSEYRDHGVQLSAMLLHLNRFSYAFQLL</sequence>
<dbReference type="EMBL" id="LT629701">
    <property type="protein sequence ID" value="SDM18013.1"/>
    <property type="molecule type" value="Genomic_DNA"/>
</dbReference>
<dbReference type="STRING" id="211114.SAMN04489726_0205"/>
<dbReference type="OrthoDB" id="9814070at2"/>
<dbReference type="GO" id="GO:0016787">
    <property type="term" value="F:hydrolase activity"/>
    <property type="evidence" value="ECO:0007669"/>
    <property type="project" value="UniProtKB-KW"/>
</dbReference>
<proteinExistence type="predicted"/>
<keyword evidence="1" id="KW-0378">Hydrolase</keyword>
<dbReference type="SUPFAM" id="SSF55909">
    <property type="entry name" value="Pentein"/>
    <property type="match status" value="1"/>
</dbReference>
<dbReference type="Gene3D" id="3.75.10.10">
    <property type="entry name" value="L-arginine/glycine Amidinotransferase, Chain A"/>
    <property type="match status" value="1"/>
</dbReference>
<keyword evidence="2" id="KW-1185">Reference proteome</keyword>
<name>A0A1G9R464_ALLAB</name>
<accession>A0A1G9R464</accession>
<dbReference type="eggNOG" id="COG1834">
    <property type="taxonomic scope" value="Bacteria"/>
</dbReference>
<evidence type="ECO:0000313" key="1">
    <source>
        <dbReference type="EMBL" id="SDM18013.1"/>
    </source>
</evidence>
<dbReference type="AlphaFoldDB" id="A0A1G9R464"/>
<dbReference type="RefSeq" id="WP_052407254.1">
    <property type="nucleotide sequence ID" value="NZ_JOEF01000006.1"/>
</dbReference>
<protein>
    <submittedName>
        <fullName evidence="1">N-Dimethylarginine dimethylaminohydrolase</fullName>
    </submittedName>
</protein>
<reference evidence="1 2" key="1">
    <citation type="submission" date="2016-10" db="EMBL/GenBank/DDBJ databases">
        <authorList>
            <person name="de Groot N.N."/>
        </authorList>
    </citation>
    <scope>NUCLEOTIDE SEQUENCE [LARGE SCALE GENOMIC DNA]</scope>
    <source>
        <strain evidence="1 2">DSM 44149</strain>
    </source>
</reference>
<dbReference type="Proteomes" id="UP000183376">
    <property type="component" value="Chromosome I"/>
</dbReference>
<gene>
    <name evidence="1" type="ORF">SAMN04489726_0205</name>
</gene>
<evidence type="ECO:0000313" key="2">
    <source>
        <dbReference type="Proteomes" id="UP000183376"/>
    </source>
</evidence>